<organism evidence="1 2">
    <name type="scientific">Holothuria leucospilota</name>
    <name type="common">Black long sea cucumber</name>
    <name type="synonym">Mertensiothuria leucospilota</name>
    <dbReference type="NCBI Taxonomy" id="206669"/>
    <lineage>
        <taxon>Eukaryota</taxon>
        <taxon>Metazoa</taxon>
        <taxon>Echinodermata</taxon>
        <taxon>Eleutherozoa</taxon>
        <taxon>Echinozoa</taxon>
        <taxon>Holothuroidea</taxon>
        <taxon>Aspidochirotacea</taxon>
        <taxon>Aspidochirotida</taxon>
        <taxon>Holothuriidae</taxon>
        <taxon>Holothuria</taxon>
    </lineage>
</organism>
<accession>A0A9Q1BWZ6</accession>
<reference evidence="1" key="1">
    <citation type="submission" date="2021-10" db="EMBL/GenBank/DDBJ databases">
        <title>Tropical sea cucumber genome reveals ecological adaptation and Cuvierian tubules defense mechanism.</title>
        <authorList>
            <person name="Chen T."/>
        </authorList>
    </citation>
    <scope>NUCLEOTIDE SEQUENCE</scope>
    <source>
        <strain evidence="1">Nanhai2018</strain>
        <tissue evidence="1">Muscle</tissue>
    </source>
</reference>
<dbReference type="Proteomes" id="UP001152320">
    <property type="component" value="Chromosome 10"/>
</dbReference>
<gene>
    <name evidence="1" type="ORF">HOLleu_21077</name>
</gene>
<proteinExistence type="predicted"/>
<dbReference type="EMBL" id="JAIZAY010000010">
    <property type="protein sequence ID" value="KAJ8034300.1"/>
    <property type="molecule type" value="Genomic_DNA"/>
</dbReference>
<dbReference type="AlphaFoldDB" id="A0A9Q1BWZ6"/>
<comment type="caution">
    <text evidence="1">The sequence shown here is derived from an EMBL/GenBank/DDBJ whole genome shotgun (WGS) entry which is preliminary data.</text>
</comment>
<keyword evidence="2" id="KW-1185">Reference proteome</keyword>
<sequence length="164" mass="18479">MFICHILNPVCTQSSNECLPQKAWLSESSLMDWFTTIGCFIWLIIYLGAHVSGYEGCQSPQYLELDETGIIQCSFMEGFFGLYWYNSTDTVTEEPILNLKGSARSGPGFISGEFDVHPNGSLIINHVTIYHHHEFSVVKLNTRDDHPTPHIVDVVTTGQLEHTI</sequence>
<protein>
    <submittedName>
        <fullName evidence="1">Uncharacterized protein</fullName>
    </submittedName>
</protein>
<evidence type="ECO:0000313" key="2">
    <source>
        <dbReference type="Proteomes" id="UP001152320"/>
    </source>
</evidence>
<evidence type="ECO:0000313" key="1">
    <source>
        <dbReference type="EMBL" id="KAJ8034300.1"/>
    </source>
</evidence>
<name>A0A9Q1BWZ6_HOLLE</name>